<feature type="domain" description="M23ase beta-sheet core" evidence="2">
    <location>
        <begin position="59"/>
        <end position="150"/>
    </location>
</feature>
<dbReference type="EMBL" id="VYUY01000006">
    <property type="protein sequence ID" value="KAA9135268.1"/>
    <property type="molecule type" value="Genomic_DNA"/>
</dbReference>
<evidence type="ECO:0000313" key="4">
    <source>
        <dbReference type="Proteomes" id="UP000326838"/>
    </source>
</evidence>
<dbReference type="SUPFAM" id="SSF51261">
    <property type="entry name" value="Duplicated hybrid motif"/>
    <property type="match status" value="1"/>
</dbReference>
<name>A0A5N0TLK9_9MICO</name>
<dbReference type="Gene3D" id="2.70.70.10">
    <property type="entry name" value="Glucose Permease (Domain IIA)"/>
    <property type="match status" value="1"/>
</dbReference>
<protein>
    <submittedName>
        <fullName evidence="3">M23 family metallopeptidase</fullName>
    </submittedName>
</protein>
<dbReference type="Proteomes" id="UP000326838">
    <property type="component" value="Unassembled WGS sequence"/>
</dbReference>
<proteinExistence type="predicted"/>
<dbReference type="AlphaFoldDB" id="A0A5N0TLK9"/>
<accession>A0A5N0TLK9</accession>
<dbReference type="GO" id="GO:0004222">
    <property type="term" value="F:metalloendopeptidase activity"/>
    <property type="evidence" value="ECO:0007669"/>
    <property type="project" value="TreeGrafter"/>
</dbReference>
<sequence length="166" mass="16792">MLTGGLAVPPAVAMGGAASTAAPGVGTAPPPLVDPLWIWPVAGVVSHRYEQPAHAYGPGHRGIDVLVAERSVRAPADGVVLFTGTVVDRPLITIDHGQGIVSTLEPVSSPLVPGTAVAQGDDIGELAAGGHSGPGELHLGARWNGDYVNPLLFLGEVPRAVLLPCC</sequence>
<keyword evidence="1" id="KW-0732">Signal</keyword>
<comment type="caution">
    <text evidence="3">The sequence shown here is derived from an EMBL/GenBank/DDBJ whole genome shotgun (WGS) entry which is preliminary data.</text>
</comment>
<evidence type="ECO:0000259" key="2">
    <source>
        <dbReference type="Pfam" id="PF01551"/>
    </source>
</evidence>
<gene>
    <name evidence="3" type="ORF">F6B40_04775</name>
</gene>
<dbReference type="InterPro" id="IPR016047">
    <property type="entry name" value="M23ase_b-sheet_dom"/>
</dbReference>
<dbReference type="PANTHER" id="PTHR21666">
    <property type="entry name" value="PEPTIDASE-RELATED"/>
    <property type="match status" value="1"/>
</dbReference>
<organism evidence="3 4">
    <name type="scientific">Microbacterium caowuchunii</name>
    <dbReference type="NCBI Taxonomy" id="2614638"/>
    <lineage>
        <taxon>Bacteria</taxon>
        <taxon>Bacillati</taxon>
        <taxon>Actinomycetota</taxon>
        <taxon>Actinomycetes</taxon>
        <taxon>Micrococcales</taxon>
        <taxon>Microbacteriaceae</taxon>
        <taxon>Microbacterium</taxon>
    </lineage>
</organism>
<dbReference type="PANTHER" id="PTHR21666:SF289">
    <property type="entry name" value="L-ALA--D-GLU ENDOPEPTIDASE"/>
    <property type="match status" value="1"/>
</dbReference>
<keyword evidence="4" id="KW-1185">Reference proteome</keyword>
<dbReference type="InterPro" id="IPR011055">
    <property type="entry name" value="Dup_hybrid_motif"/>
</dbReference>
<evidence type="ECO:0000313" key="3">
    <source>
        <dbReference type="EMBL" id="KAA9135268.1"/>
    </source>
</evidence>
<dbReference type="CDD" id="cd12797">
    <property type="entry name" value="M23_peptidase"/>
    <property type="match status" value="1"/>
</dbReference>
<dbReference type="Pfam" id="PF01551">
    <property type="entry name" value="Peptidase_M23"/>
    <property type="match status" value="1"/>
</dbReference>
<reference evidence="4" key="1">
    <citation type="submission" date="2019-09" db="EMBL/GenBank/DDBJ databases">
        <title>Mumia zhuanghuii sp. nov. isolated from the intestinal contents of plateau pika (Ochotona curzoniae) in the Qinghai-Tibet plateau of China.</title>
        <authorList>
            <person name="Tian Z."/>
        </authorList>
    </citation>
    <scope>NUCLEOTIDE SEQUENCE [LARGE SCALE GENOMIC DNA]</scope>
    <source>
        <strain evidence="4">L-033</strain>
    </source>
</reference>
<dbReference type="InterPro" id="IPR050570">
    <property type="entry name" value="Cell_wall_metabolism_enzyme"/>
</dbReference>
<evidence type="ECO:0000256" key="1">
    <source>
        <dbReference type="ARBA" id="ARBA00022729"/>
    </source>
</evidence>